<dbReference type="Pfam" id="PF00034">
    <property type="entry name" value="Cytochrom_C"/>
    <property type="match status" value="1"/>
</dbReference>
<sequence length="115" mass="12804">MKTLILLFFSYSLAACTAPTQQHLAKGKDISFQRSKGNCLACHIIEEGEDPGNIGPTLVNMQQKYPDKEQLRAVIWDATAFNSQSSMPPFGRNKILSPEELDLVVDYIWSIDAAD</sequence>
<evidence type="ECO:0000256" key="4">
    <source>
        <dbReference type="PROSITE-ProRule" id="PRU00433"/>
    </source>
</evidence>
<dbReference type="InterPro" id="IPR009056">
    <property type="entry name" value="Cyt_c-like_dom"/>
</dbReference>
<dbReference type="EMBL" id="JACCHS010000102">
    <property type="protein sequence ID" value="NYT47187.1"/>
    <property type="molecule type" value="Genomic_DNA"/>
</dbReference>
<protein>
    <submittedName>
        <fullName evidence="6">Sulfur oxidation c-type cytochrome SoxX</fullName>
    </submittedName>
</protein>
<evidence type="ECO:0000256" key="3">
    <source>
        <dbReference type="ARBA" id="ARBA00023004"/>
    </source>
</evidence>
<keyword evidence="2 4" id="KW-0479">Metal-binding</keyword>
<organism evidence="6 7">
    <name type="scientific">Candidatus Methanofishera endochildressiae</name>
    <dbReference type="NCBI Taxonomy" id="2738884"/>
    <lineage>
        <taxon>Bacteria</taxon>
        <taxon>Pseudomonadati</taxon>
        <taxon>Pseudomonadota</taxon>
        <taxon>Gammaproteobacteria</taxon>
        <taxon>Candidatus Methanofishera</taxon>
    </lineage>
</organism>
<evidence type="ECO:0000256" key="2">
    <source>
        <dbReference type="ARBA" id="ARBA00022723"/>
    </source>
</evidence>
<dbReference type="Gene3D" id="1.10.760.10">
    <property type="entry name" value="Cytochrome c-like domain"/>
    <property type="match status" value="1"/>
</dbReference>
<name>A0A7Z0MPI9_9GAMM</name>
<dbReference type="NCBIfam" id="TIGR04485">
    <property type="entry name" value="thiosulf_SoxX"/>
    <property type="match status" value="1"/>
</dbReference>
<dbReference type="Proteomes" id="UP000537890">
    <property type="component" value="Unassembled WGS sequence"/>
</dbReference>
<dbReference type="PROSITE" id="PS51257">
    <property type="entry name" value="PROKAR_LIPOPROTEIN"/>
    <property type="match status" value="1"/>
</dbReference>
<dbReference type="PROSITE" id="PS51007">
    <property type="entry name" value="CYTC"/>
    <property type="match status" value="1"/>
</dbReference>
<comment type="caution">
    <text evidence="6">The sequence shown here is derived from an EMBL/GenBank/DDBJ whole genome shotgun (WGS) entry which is preliminary data.</text>
</comment>
<dbReference type="SUPFAM" id="SSF46626">
    <property type="entry name" value="Cytochrome c"/>
    <property type="match status" value="1"/>
</dbReference>
<dbReference type="InterPro" id="IPR030999">
    <property type="entry name" value="Thiosulf_SoxX"/>
</dbReference>
<proteinExistence type="predicted"/>
<accession>A0A7Z0MPI9</accession>
<feature type="domain" description="Cytochrome c" evidence="5">
    <location>
        <begin position="22"/>
        <end position="112"/>
    </location>
</feature>
<dbReference type="InterPro" id="IPR036909">
    <property type="entry name" value="Cyt_c-like_dom_sf"/>
</dbReference>
<keyword evidence="1 4" id="KW-0349">Heme</keyword>
<evidence type="ECO:0000259" key="5">
    <source>
        <dbReference type="PROSITE" id="PS51007"/>
    </source>
</evidence>
<evidence type="ECO:0000313" key="6">
    <source>
        <dbReference type="EMBL" id="NYT47187.1"/>
    </source>
</evidence>
<evidence type="ECO:0000313" key="7">
    <source>
        <dbReference type="Proteomes" id="UP000537890"/>
    </source>
</evidence>
<dbReference type="GO" id="GO:0009055">
    <property type="term" value="F:electron transfer activity"/>
    <property type="evidence" value="ECO:0007669"/>
    <property type="project" value="InterPro"/>
</dbReference>
<dbReference type="AlphaFoldDB" id="A0A7Z0MPI9"/>
<evidence type="ECO:0000256" key="1">
    <source>
        <dbReference type="ARBA" id="ARBA00022617"/>
    </source>
</evidence>
<dbReference type="GO" id="GO:0046872">
    <property type="term" value="F:metal ion binding"/>
    <property type="evidence" value="ECO:0007669"/>
    <property type="project" value="UniProtKB-KW"/>
</dbReference>
<reference evidence="6 7" key="1">
    <citation type="submission" date="2020-05" db="EMBL/GenBank/DDBJ databases">
        <title>Horizontal transmission and recombination maintain forever young bacterial symbiont genomes.</title>
        <authorList>
            <person name="Russell S.L."/>
            <person name="Pepper-Tunick E."/>
            <person name="Svedberg J."/>
            <person name="Byrne A."/>
            <person name="Ruelas Castillo J."/>
            <person name="Vollmers C."/>
            <person name="Beinart R.A."/>
            <person name="Corbett-Detig R."/>
        </authorList>
    </citation>
    <scope>NUCLEOTIDE SEQUENCE [LARGE SCALE GENOMIC DNA]</scope>
    <source>
        <strain evidence="6">4727-3</strain>
    </source>
</reference>
<dbReference type="GO" id="GO:0020037">
    <property type="term" value="F:heme binding"/>
    <property type="evidence" value="ECO:0007669"/>
    <property type="project" value="InterPro"/>
</dbReference>
<keyword evidence="3 4" id="KW-0408">Iron</keyword>
<gene>
    <name evidence="6" type="primary">soxX</name>
    <name evidence="6" type="ORF">H0A75_06005</name>
</gene>